<evidence type="ECO:0000313" key="2">
    <source>
        <dbReference type="EMBL" id="KAL0908415.1"/>
    </source>
</evidence>
<proteinExistence type="predicted"/>
<feature type="region of interest" description="Disordered" evidence="1">
    <location>
        <begin position="1"/>
        <end position="26"/>
    </location>
</feature>
<accession>A0ABD0U748</accession>
<protein>
    <submittedName>
        <fullName evidence="2">Uncharacterized protein</fullName>
    </submittedName>
</protein>
<name>A0ABD0U748_DENTH</name>
<dbReference type="Proteomes" id="UP001552299">
    <property type="component" value="Unassembled WGS sequence"/>
</dbReference>
<evidence type="ECO:0000256" key="1">
    <source>
        <dbReference type="SAM" id="MobiDB-lite"/>
    </source>
</evidence>
<keyword evidence="3" id="KW-1185">Reference proteome</keyword>
<dbReference type="AlphaFoldDB" id="A0ABD0U748"/>
<comment type="caution">
    <text evidence="2">The sequence shown here is derived from an EMBL/GenBank/DDBJ whole genome shotgun (WGS) entry which is preliminary data.</text>
</comment>
<reference evidence="2 3" key="1">
    <citation type="journal article" date="2024" name="Plant Biotechnol. J.">
        <title>Dendrobium thyrsiflorum genome and its molecular insights into genes involved in important horticultural traits.</title>
        <authorList>
            <person name="Chen B."/>
            <person name="Wang J.Y."/>
            <person name="Zheng P.J."/>
            <person name="Li K.L."/>
            <person name="Liang Y.M."/>
            <person name="Chen X.F."/>
            <person name="Zhang C."/>
            <person name="Zhao X."/>
            <person name="He X."/>
            <person name="Zhang G.Q."/>
            <person name="Liu Z.J."/>
            <person name="Xu Q."/>
        </authorList>
    </citation>
    <scope>NUCLEOTIDE SEQUENCE [LARGE SCALE GENOMIC DNA]</scope>
    <source>
        <strain evidence="2">GZMU011</strain>
    </source>
</reference>
<sequence>MEQEFGLGFLPREQRGDGIPGASDVAARDGRLGLGVARRREGDGALQTGRSEIGSRACQRQRGVFYSVAAVRMQGDREGGDGVRNLGASCELGEKGDGGGEIAWLANGEGAGAG</sequence>
<organism evidence="2 3">
    <name type="scientific">Dendrobium thyrsiflorum</name>
    <name type="common">Pinecone-like raceme dendrobium</name>
    <name type="synonym">Orchid</name>
    <dbReference type="NCBI Taxonomy" id="117978"/>
    <lineage>
        <taxon>Eukaryota</taxon>
        <taxon>Viridiplantae</taxon>
        <taxon>Streptophyta</taxon>
        <taxon>Embryophyta</taxon>
        <taxon>Tracheophyta</taxon>
        <taxon>Spermatophyta</taxon>
        <taxon>Magnoliopsida</taxon>
        <taxon>Liliopsida</taxon>
        <taxon>Asparagales</taxon>
        <taxon>Orchidaceae</taxon>
        <taxon>Epidendroideae</taxon>
        <taxon>Malaxideae</taxon>
        <taxon>Dendrobiinae</taxon>
        <taxon>Dendrobium</taxon>
    </lineage>
</organism>
<evidence type="ECO:0000313" key="3">
    <source>
        <dbReference type="Proteomes" id="UP001552299"/>
    </source>
</evidence>
<dbReference type="EMBL" id="JANQDX010000017">
    <property type="protein sequence ID" value="KAL0908415.1"/>
    <property type="molecule type" value="Genomic_DNA"/>
</dbReference>
<gene>
    <name evidence="2" type="ORF">M5K25_022909</name>
</gene>